<feature type="region of interest" description="Disordered" evidence="1">
    <location>
        <begin position="144"/>
        <end position="184"/>
    </location>
</feature>
<evidence type="ECO:0000256" key="1">
    <source>
        <dbReference type="SAM" id="MobiDB-lite"/>
    </source>
</evidence>
<accession>Q6UUN2</accession>
<name>Q6UUN2_ORYSJ</name>
<feature type="compositionally biased region" description="Low complexity" evidence="1">
    <location>
        <begin position="160"/>
        <end position="175"/>
    </location>
</feature>
<feature type="region of interest" description="Disordered" evidence="1">
    <location>
        <begin position="205"/>
        <end position="236"/>
    </location>
</feature>
<evidence type="ECO:0000313" key="2">
    <source>
        <dbReference type="EMBL" id="AAQ56343.1"/>
    </source>
</evidence>
<proteinExistence type="predicted"/>
<organism evidence="2">
    <name type="scientific">Oryza sativa subsp. japonica</name>
    <name type="common">Rice</name>
    <dbReference type="NCBI Taxonomy" id="39947"/>
    <lineage>
        <taxon>Eukaryota</taxon>
        <taxon>Viridiplantae</taxon>
        <taxon>Streptophyta</taxon>
        <taxon>Embryophyta</taxon>
        <taxon>Tracheophyta</taxon>
        <taxon>Spermatophyta</taxon>
        <taxon>Magnoliopsida</taxon>
        <taxon>Liliopsida</taxon>
        <taxon>Poales</taxon>
        <taxon>Poaceae</taxon>
        <taxon>BOP clade</taxon>
        <taxon>Oryzoideae</taxon>
        <taxon>Oryzeae</taxon>
        <taxon>Oryzinae</taxon>
        <taxon>Oryza</taxon>
        <taxon>Oryza sativa</taxon>
    </lineage>
</organism>
<reference evidence="2" key="1">
    <citation type="journal article" date="2004" name="Nat. Genet.">
        <title>Sequencing of a rice centromere uncovers active genes.</title>
        <authorList>
            <person name="Nagaki K."/>
            <person name="Cheng Z."/>
            <person name="Ouyang S."/>
            <person name="Talbert P.B."/>
            <person name="Kim M."/>
            <person name="Jones K.M."/>
            <person name="Henikoff S."/>
            <person name="Buell C.R."/>
            <person name="Jiang J."/>
        </authorList>
    </citation>
    <scope>NUCLEOTIDE SEQUENCE</scope>
</reference>
<sequence length="379" mass="41804">MSSHQRKAFCEFLTHIKVPDGYSAKISHYVDAKNSKIFGMKCHDCHVFLHRYLPLSIHGVLPVDVFEAIIELCNFFRELCFKKLDMELLKKLDSSIAHLPELPRGRTTSPRLLLLFPRCRPPSSRLCCLARAAADVAIAFPGTATPSSSPASPYPRQKLAGSVSSSTSGGVAATVPPQPPMPPRRCVGCRRHLLSRHNSAVLFPGQATASPEFRRNTAVPRRPLHPPRRNFPGRPFLHPCAVGRATTTSGIAAVSRRRRPWLRLPFSSTCRRSSSPPRRFPSSSSRHSRPVVVFVLGSASSSVAPAASRLRPRIAAEVVPSPFASVVPKPSPPRPFVVVVPTPRCVVLLSFWRFLKRGSRSSPKVRKAVLYEQGKSHHP</sequence>
<dbReference type="AlphaFoldDB" id="Q6UUN2"/>
<dbReference type="EMBL" id="AY360385">
    <property type="protein sequence ID" value="AAQ56343.1"/>
    <property type="molecule type" value="Genomic_DNA"/>
</dbReference>
<gene>
    <name evidence="2" type="ORF">OSJNBa0095C12.13</name>
</gene>
<protein>
    <submittedName>
        <fullName evidence="2">Putative transposon protein</fullName>
    </submittedName>
</protein>